<protein>
    <submittedName>
        <fullName evidence="1">Proteinaceous RNase P 1 chloroplastic/mitochondrial</fullName>
    </submittedName>
</protein>
<evidence type="ECO:0000313" key="1">
    <source>
        <dbReference type="EMBL" id="KAJ4710359.1"/>
    </source>
</evidence>
<keyword evidence="2" id="KW-1185">Reference proteome</keyword>
<dbReference type="Proteomes" id="UP001164539">
    <property type="component" value="Chromosome 9"/>
</dbReference>
<proteinExistence type="predicted"/>
<gene>
    <name evidence="1" type="ORF">OWV82_016555</name>
</gene>
<name>A0ACC1XI06_MELAZ</name>
<dbReference type="EMBL" id="CM051402">
    <property type="protein sequence ID" value="KAJ4710359.1"/>
    <property type="molecule type" value="Genomic_DNA"/>
</dbReference>
<comment type="caution">
    <text evidence="1">The sequence shown here is derived from an EMBL/GenBank/DDBJ whole genome shotgun (WGS) entry which is preliminary data.</text>
</comment>
<organism evidence="1 2">
    <name type="scientific">Melia azedarach</name>
    <name type="common">Chinaberry tree</name>
    <dbReference type="NCBI Taxonomy" id="155640"/>
    <lineage>
        <taxon>Eukaryota</taxon>
        <taxon>Viridiplantae</taxon>
        <taxon>Streptophyta</taxon>
        <taxon>Embryophyta</taxon>
        <taxon>Tracheophyta</taxon>
        <taxon>Spermatophyta</taxon>
        <taxon>Magnoliopsida</taxon>
        <taxon>eudicotyledons</taxon>
        <taxon>Gunneridae</taxon>
        <taxon>Pentapetalae</taxon>
        <taxon>rosids</taxon>
        <taxon>malvids</taxon>
        <taxon>Sapindales</taxon>
        <taxon>Meliaceae</taxon>
        <taxon>Melia</taxon>
    </lineage>
</organism>
<accession>A0ACC1XI06</accession>
<reference evidence="1 2" key="1">
    <citation type="journal article" date="2023" name="Science">
        <title>Complex scaffold remodeling in plant triterpene biosynthesis.</title>
        <authorList>
            <person name="De La Pena R."/>
            <person name="Hodgson H."/>
            <person name="Liu J.C."/>
            <person name="Stephenson M.J."/>
            <person name="Martin A.C."/>
            <person name="Owen C."/>
            <person name="Harkess A."/>
            <person name="Leebens-Mack J."/>
            <person name="Jimenez L.E."/>
            <person name="Osbourn A."/>
            <person name="Sattely E.S."/>
        </authorList>
    </citation>
    <scope>NUCLEOTIDE SEQUENCE [LARGE SCALE GENOMIC DNA]</scope>
    <source>
        <strain evidence="2">cv. JPN11</strain>
        <tissue evidence="1">Leaf</tissue>
    </source>
</reference>
<sequence length="593" mass="67139">MLRGSYLAPSLIGTSPFFSFLTKIPLRLNYQNSCCTYRPLLHYHTYYFTKPLADIMQNRFSMDSRIGFCILALSKKSTIHESLTPATNTVSNKANKKARRESPEGVLRHRLDMCSKHGDVVEALRLYDEARSHGTPLGQHHYNVLLYLCSSCSGVKSSIDGNTANALNLGLKRGFEIFQQMVTDKVVPSEATFTSLARLAVAKEDPEKAFDLVKQMKCFGIPPKLRSYEPALLGFCKKGNADKAYEVDVHMKESGVVPEEPELSALLKLSVDVNRVDKVYEMLHRLRVSVRQVTESTTKIIEDWFHSEDAAEVGELNWDVRKVRDGIVRGGGGWHGQGWLGSGKWKVERTQMDETGVCRCCNERLVCIDIDPRETENFASSLSNLACQREVRADFSKFQEWLDRHGPFDAVIDGANVGLVNQQNFSFYQLNTVVNRLRQMSPSKRMPLVILHKSRVSGGPALNPNNKKLLDMWKKSGALYATPPGSNDDWYWLYAAVSCKCSLVTNDEMRDHLFQLLGTSFFPRWKEKHQIRLSVSRDGVKLHMPPPYSIVIQESQNGSWHVPTITGDDVEVPRQWLCATRTRVKSLHSLFSQ</sequence>
<evidence type="ECO:0000313" key="2">
    <source>
        <dbReference type="Proteomes" id="UP001164539"/>
    </source>
</evidence>